<gene>
    <name evidence="1" type="ORF">DFR87_00765</name>
</gene>
<organism evidence="1 2">
    <name type="scientific">Metallosphaera hakonensis JCM 8857 = DSM 7519</name>
    <dbReference type="NCBI Taxonomy" id="1293036"/>
    <lineage>
        <taxon>Archaea</taxon>
        <taxon>Thermoproteota</taxon>
        <taxon>Thermoprotei</taxon>
        <taxon>Sulfolobales</taxon>
        <taxon>Sulfolobaceae</taxon>
        <taxon>Metallosphaera</taxon>
    </lineage>
</organism>
<keyword evidence="2" id="KW-1185">Reference proteome</keyword>
<dbReference type="Proteomes" id="UP000247586">
    <property type="component" value="Chromosome"/>
</dbReference>
<sequence length="147" mass="17389">MMFRDPISLLKFEHSVIRVRSGIILRTLECEEGWKLFEELHSFVVGWHARVEDLYVFPLLGEESKPFSNDHMLISKYGDAVLKERRRDWAERYIKILLDHNLNEELKLFKAKEVDPSVMEKIISNMTKYGPYENFTGIRLEDIRGVS</sequence>
<proteinExistence type="predicted"/>
<protein>
    <submittedName>
        <fullName evidence="1">Cation-binding protein</fullName>
    </submittedName>
</protein>
<dbReference type="GeneID" id="36833829"/>
<reference evidence="1" key="1">
    <citation type="submission" date="2018-05" db="EMBL/GenBank/DDBJ databases">
        <title>Complete Genome Sequences of Extremely Thermoacidophilic, Metal-Mobilizing Type-Strain Members of the Archaeal Family Sulfolobaceae: Acidianus brierleyi DSM-1651T, Acidianus sulfidivorans DSM-18786T, Metallosphaera hakonensis DSM-7519T, and Metallosphaera prunae DSM-10039T.</title>
        <authorList>
            <person name="Counts J.A."/>
            <person name="Kelly R.M."/>
        </authorList>
    </citation>
    <scope>NUCLEOTIDE SEQUENCE [LARGE SCALE GENOMIC DNA]</scope>
    <source>
        <strain evidence="1">HO1-1</strain>
    </source>
</reference>
<evidence type="ECO:0000313" key="1">
    <source>
        <dbReference type="EMBL" id="AWR98482.1"/>
    </source>
</evidence>
<dbReference type="KEGG" id="mhk:DFR87_00765"/>
<dbReference type="EMBL" id="CP029287">
    <property type="protein sequence ID" value="AWR98482.1"/>
    <property type="molecule type" value="Genomic_DNA"/>
</dbReference>
<dbReference type="AlphaFoldDB" id="A0A2U9IR27"/>
<evidence type="ECO:0000313" key="2">
    <source>
        <dbReference type="Proteomes" id="UP000247586"/>
    </source>
</evidence>
<dbReference type="RefSeq" id="WP_054837513.1">
    <property type="nucleotide sequence ID" value="NZ_CP029287.2"/>
</dbReference>
<name>A0A2U9IR27_9CREN</name>
<accession>A0A2U9IR27</accession>
<dbReference type="OrthoDB" id="34235at2157"/>
<dbReference type="STRING" id="1293036.GCA_001315825_03194"/>